<dbReference type="InterPro" id="IPR050140">
    <property type="entry name" value="SRY-related_HMG-box_TF-like"/>
</dbReference>
<feature type="DNA-binding region" description="HMG box" evidence="4">
    <location>
        <begin position="128"/>
        <end position="196"/>
    </location>
</feature>
<keyword evidence="2 4" id="KW-0238">DNA-binding</keyword>
<dbReference type="GO" id="GO:0000122">
    <property type="term" value="P:negative regulation of transcription by RNA polymerase II"/>
    <property type="evidence" value="ECO:0007669"/>
    <property type="project" value="TreeGrafter"/>
</dbReference>
<dbReference type="PANTHER" id="PTHR10270:SF161">
    <property type="entry name" value="SEX-DETERMINING REGION Y PROTEIN"/>
    <property type="match status" value="1"/>
</dbReference>
<name>A0AAF0DF97_9EURO</name>
<evidence type="ECO:0000313" key="8">
    <source>
        <dbReference type="Proteomes" id="UP001219355"/>
    </source>
</evidence>
<evidence type="ECO:0000256" key="5">
    <source>
        <dbReference type="SAM" id="MobiDB-lite"/>
    </source>
</evidence>
<dbReference type="SMART" id="SM00398">
    <property type="entry name" value="HMG"/>
    <property type="match status" value="1"/>
</dbReference>
<feature type="compositionally biased region" description="Polar residues" evidence="5">
    <location>
        <begin position="242"/>
        <end position="267"/>
    </location>
</feature>
<dbReference type="Proteomes" id="UP001219355">
    <property type="component" value="Chromosome 2"/>
</dbReference>
<keyword evidence="8" id="KW-1185">Reference proteome</keyword>
<keyword evidence="4" id="KW-0539">Nucleus</keyword>
<keyword evidence="1" id="KW-0805">Transcription regulation</keyword>
<gene>
    <name evidence="7" type="ORF">PRK78_002971</name>
</gene>
<organism evidence="7 8">
    <name type="scientific">Emydomyces testavorans</name>
    <dbReference type="NCBI Taxonomy" id="2070801"/>
    <lineage>
        <taxon>Eukaryota</taxon>
        <taxon>Fungi</taxon>
        <taxon>Dikarya</taxon>
        <taxon>Ascomycota</taxon>
        <taxon>Pezizomycotina</taxon>
        <taxon>Eurotiomycetes</taxon>
        <taxon>Eurotiomycetidae</taxon>
        <taxon>Onygenales</taxon>
        <taxon>Nannizziopsiaceae</taxon>
        <taxon>Emydomyces</taxon>
    </lineage>
</organism>
<protein>
    <recommendedName>
        <fullName evidence="6">HMG box domain-containing protein</fullName>
    </recommendedName>
</protein>
<dbReference type="GO" id="GO:0030154">
    <property type="term" value="P:cell differentiation"/>
    <property type="evidence" value="ECO:0007669"/>
    <property type="project" value="TreeGrafter"/>
</dbReference>
<accession>A0AAF0DF97</accession>
<reference evidence="7" key="1">
    <citation type="submission" date="2023-03" db="EMBL/GenBank/DDBJ databases">
        <title>Emydomyces testavorans Genome Sequence.</title>
        <authorList>
            <person name="Hoyer L."/>
        </authorList>
    </citation>
    <scope>NUCLEOTIDE SEQUENCE</scope>
    <source>
        <strain evidence="7">16-2883</strain>
    </source>
</reference>
<evidence type="ECO:0000256" key="3">
    <source>
        <dbReference type="ARBA" id="ARBA00023163"/>
    </source>
</evidence>
<dbReference type="FunFam" id="1.10.30.10:FF:000041">
    <property type="entry name" value="HMG box family protein"/>
    <property type="match status" value="1"/>
</dbReference>
<keyword evidence="3" id="KW-0804">Transcription</keyword>
<dbReference type="GO" id="GO:0001228">
    <property type="term" value="F:DNA-binding transcription activator activity, RNA polymerase II-specific"/>
    <property type="evidence" value="ECO:0007669"/>
    <property type="project" value="TreeGrafter"/>
</dbReference>
<dbReference type="SUPFAM" id="SSF47095">
    <property type="entry name" value="HMG-box"/>
    <property type="match status" value="1"/>
</dbReference>
<evidence type="ECO:0000256" key="4">
    <source>
        <dbReference type="PROSITE-ProRule" id="PRU00267"/>
    </source>
</evidence>
<dbReference type="GO" id="GO:0005634">
    <property type="term" value="C:nucleus"/>
    <property type="evidence" value="ECO:0007669"/>
    <property type="project" value="UniProtKB-UniRule"/>
</dbReference>
<dbReference type="PROSITE" id="PS50118">
    <property type="entry name" value="HMG_BOX_2"/>
    <property type="match status" value="1"/>
</dbReference>
<evidence type="ECO:0000256" key="2">
    <source>
        <dbReference type="ARBA" id="ARBA00023125"/>
    </source>
</evidence>
<dbReference type="CDD" id="cd01389">
    <property type="entry name" value="HMG-box_ROX1-like"/>
    <property type="match status" value="1"/>
</dbReference>
<proteinExistence type="predicted"/>
<dbReference type="Gene3D" id="1.10.30.10">
    <property type="entry name" value="High mobility group box domain"/>
    <property type="match status" value="1"/>
</dbReference>
<sequence length="357" mass="39334">MAAATAAGLQPMNGSKELVVELIWQHAVNHLQKTKNEIFLPVDISALIGGDNVEKIKSRLSAMLNVPVVAFEDHANNVYRIMPTPALDGAIESTVAQILPMMATGELGFQSFGEKLSKQNAQVKTAKVPRPPNAFILYRQHHHPLIKAAHPEYHNNDISILLGKKWKSETAETKAHFKALADEIKRKHAEDHPDYQYAPRKPSEKKRRSTSRRDGISSAAKNVQLTLSPPLLAMDSPAQGAQFGTNFQINNTSPNDTSLSLENNDGPKTSPPVSMHHEFDQALMNQSSNFVMGLDQGGFLTFHRRRRAPVSSFLASNLASTSATTIATQSPTANGVPNSNDWNDLEFDFEDYFMGVE</sequence>
<feature type="region of interest" description="Disordered" evidence="5">
    <location>
        <begin position="188"/>
        <end position="272"/>
    </location>
</feature>
<evidence type="ECO:0000256" key="1">
    <source>
        <dbReference type="ARBA" id="ARBA00023015"/>
    </source>
</evidence>
<dbReference type="InterPro" id="IPR036910">
    <property type="entry name" value="HMG_box_dom_sf"/>
</dbReference>
<evidence type="ECO:0000259" key="6">
    <source>
        <dbReference type="PROSITE" id="PS50118"/>
    </source>
</evidence>
<dbReference type="AlphaFoldDB" id="A0AAF0DF97"/>
<dbReference type="Pfam" id="PF00505">
    <property type="entry name" value="HMG_box"/>
    <property type="match status" value="1"/>
</dbReference>
<feature type="domain" description="HMG box" evidence="6">
    <location>
        <begin position="128"/>
        <end position="196"/>
    </location>
</feature>
<evidence type="ECO:0000313" key="7">
    <source>
        <dbReference type="EMBL" id="WEW57504.1"/>
    </source>
</evidence>
<dbReference type="PANTHER" id="PTHR10270">
    <property type="entry name" value="SOX TRANSCRIPTION FACTOR"/>
    <property type="match status" value="1"/>
</dbReference>
<dbReference type="EMBL" id="CP120628">
    <property type="protein sequence ID" value="WEW57504.1"/>
    <property type="molecule type" value="Genomic_DNA"/>
</dbReference>
<dbReference type="InterPro" id="IPR009071">
    <property type="entry name" value="HMG_box_dom"/>
</dbReference>
<dbReference type="GO" id="GO:0000978">
    <property type="term" value="F:RNA polymerase II cis-regulatory region sequence-specific DNA binding"/>
    <property type="evidence" value="ECO:0007669"/>
    <property type="project" value="TreeGrafter"/>
</dbReference>